<gene>
    <name evidence="2" type="ORF">TNCV_4414721</name>
</gene>
<reference evidence="2" key="1">
    <citation type="submission" date="2020-08" db="EMBL/GenBank/DDBJ databases">
        <title>Multicomponent nature underlies the extraordinary mechanical properties of spider dragline silk.</title>
        <authorList>
            <person name="Kono N."/>
            <person name="Nakamura H."/>
            <person name="Mori M."/>
            <person name="Yoshida Y."/>
            <person name="Ohtoshi R."/>
            <person name="Malay A.D."/>
            <person name="Moran D.A.P."/>
            <person name="Tomita M."/>
            <person name="Numata K."/>
            <person name="Arakawa K."/>
        </authorList>
    </citation>
    <scope>NUCLEOTIDE SEQUENCE</scope>
</reference>
<evidence type="ECO:0000256" key="1">
    <source>
        <dbReference type="SAM" id="SignalP"/>
    </source>
</evidence>
<organism evidence="2 3">
    <name type="scientific">Trichonephila clavipes</name>
    <name type="common">Golden silk orbweaver</name>
    <name type="synonym">Nephila clavipes</name>
    <dbReference type="NCBI Taxonomy" id="2585209"/>
    <lineage>
        <taxon>Eukaryota</taxon>
        <taxon>Metazoa</taxon>
        <taxon>Ecdysozoa</taxon>
        <taxon>Arthropoda</taxon>
        <taxon>Chelicerata</taxon>
        <taxon>Arachnida</taxon>
        <taxon>Araneae</taxon>
        <taxon>Araneomorphae</taxon>
        <taxon>Entelegynae</taxon>
        <taxon>Araneoidea</taxon>
        <taxon>Nephilidae</taxon>
        <taxon>Trichonephila</taxon>
    </lineage>
</organism>
<name>A0A8X6V9I9_TRICX</name>
<feature type="chain" id="PRO_5036504865" evidence="1">
    <location>
        <begin position="19"/>
        <end position="133"/>
    </location>
</feature>
<proteinExistence type="predicted"/>
<evidence type="ECO:0000313" key="2">
    <source>
        <dbReference type="EMBL" id="GFY04384.1"/>
    </source>
</evidence>
<accession>A0A8X6V9I9</accession>
<protein>
    <submittedName>
        <fullName evidence="2">Uncharacterized protein</fullName>
    </submittedName>
</protein>
<keyword evidence="3" id="KW-1185">Reference proteome</keyword>
<dbReference type="AlphaFoldDB" id="A0A8X6V9I9"/>
<sequence>MYLVLSESILFAIEVLYSTVVVVKRFEAGDTPVQYQNKVPVASKNRRVESQRTLIELQTPRGTQPFLTSSYSLSLLSLESGYFSAPPPSLQKKERKEESATNTIFISLHFVGGAAERRGFPTAITPLIGICSD</sequence>
<dbReference type="EMBL" id="BMAU01021244">
    <property type="protein sequence ID" value="GFY04384.1"/>
    <property type="molecule type" value="Genomic_DNA"/>
</dbReference>
<feature type="signal peptide" evidence="1">
    <location>
        <begin position="1"/>
        <end position="18"/>
    </location>
</feature>
<evidence type="ECO:0000313" key="3">
    <source>
        <dbReference type="Proteomes" id="UP000887159"/>
    </source>
</evidence>
<comment type="caution">
    <text evidence="2">The sequence shown here is derived from an EMBL/GenBank/DDBJ whole genome shotgun (WGS) entry which is preliminary data.</text>
</comment>
<keyword evidence="1" id="KW-0732">Signal</keyword>
<dbReference type="Proteomes" id="UP000887159">
    <property type="component" value="Unassembled WGS sequence"/>
</dbReference>